<dbReference type="EMBL" id="UYJE01004679">
    <property type="protein sequence ID" value="VDI30340.1"/>
    <property type="molecule type" value="Genomic_DNA"/>
</dbReference>
<name>A0A8B6E690_MYTGA</name>
<gene>
    <name evidence="1" type="ORF">MGAL_10B074255</name>
</gene>
<evidence type="ECO:0000313" key="1">
    <source>
        <dbReference type="EMBL" id="VDI30340.1"/>
    </source>
</evidence>
<evidence type="ECO:0000313" key="2">
    <source>
        <dbReference type="Proteomes" id="UP000596742"/>
    </source>
</evidence>
<keyword evidence="2" id="KW-1185">Reference proteome</keyword>
<feature type="non-terminal residue" evidence="1">
    <location>
        <position position="1"/>
    </location>
</feature>
<dbReference type="Proteomes" id="UP000596742">
    <property type="component" value="Unassembled WGS sequence"/>
</dbReference>
<dbReference type="AlphaFoldDB" id="A0A8B6E690"/>
<sequence length="144" mass="17461">ENIFEKFKGDDRKEVNKRSYSQEYRFFLIFKEVNCEMTVKSLIWEHVGHDMMTFKILTEKIYQNIYFLRCFKLRELIFQNSLQVALAYDFVKICTLGSTITTTKIYCLHSRLTPESRQIFCMMTSKFYGNLCDVHLYCRIDYFR</sequence>
<protein>
    <submittedName>
        <fullName evidence="1">Uncharacterized protein</fullName>
    </submittedName>
</protein>
<accession>A0A8B6E690</accession>
<reference evidence="1" key="1">
    <citation type="submission" date="2018-11" db="EMBL/GenBank/DDBJ databases">
        <authorList>
            <person name="Alioto T."/>
            <person name="Alioto T."/>
        </authorList>
    </citation>
    <scope>NUCLEOTIDE SEQUENCE</scope>
</reference>
<organism evidence="1 2">
    <name type="scientific">Mytilus galloprovincialis</name>
    <name type="common">Mediterranean mussel</name>
    <dbReference type="NCBI Taxonomy" id="29158"/>
    <lineage>
        <taxon>Eukaryota</taxon>
        <taxon>Metazoa</taxon>
        <taxon>Spiralia</taxon>
        <taxon>Lophotrochozoa</taxon>
        <taxon>Mollusca</taxon>
        <taxon>Bivalvia</taxon>
        <taxon>Autobranchia</taxon>
        <taxon>Pteriomorphia</taxon>
        <taxon>Mytilida</taxon>
        <taxon>Mytiloidea</taxon>
        <taxon>Mytilidae</taxon>
        <taxon>Mytilinae</taxon>
        <taxon>Mytilus</taxon>
    </lineage>
</organism>
<comment type="caution">
    <text evidence="1">The sequence shown here is derived from an EMBL/GenBank/DDBJ whole genome shotgun (WGS) entry which is preliminary data.</text>
</comment>
<proteinExistence type="predicted"/>
<feature type="non-terminal residue" evidence="1">
    <location>
        <position position="144"/>
    </location>
</feature>